<dbReference type="AlphaFoldDB" id="A0A919INY1"/>
<organism evidence="1 2">
    <name type="scientific">Actinoplanes cyaneus</name>
    <dbReference type="NCBI Taxonomy" id="52696"/>
    <lineage>
        <taxon>Bacteria</taxon>
        <taxon>Bacillati</taxon>
        <taxon>Actinomycetota</taxon>
        <taxon>Actinomycetes</taxon>
        <taxon>Micromonosporales</taxon>
        <taxon>Micromonosporaceae</taxon>
        <taxon>Actinoplanes</taxon>
    </lineage>
</organism>
<name>A0A919INY1_9ACTN</name>
<gene>
    <name evidence="1" type="ORF">Acy02nite_74360</name>
</gene>
<evidence type="ECO:0000313" key="2">
    <source>
        <dbReference type="Proteomes" id="UP000619479"/>
    </source>
</evidence>
<dbReference type="Proteomes" id="UP000619479">
    <property type="component" value="Unassembled WGS sequence"/>
</dbReference>
<accession>A0A919INY1</accession>
<protein>
    <submittedName>
        <fullName evidence="1">Uncharacterized protein</fullName>
    </submittedName>
</protein>
<evidence type="ECO:0000313" key="1">
    <source>
        <dbReference type="EMBL" id="GID69555.1"/>
    </source>
</evidence>
<proteinExistence type="predicted"/>
<reference evidence="1" key="1">
    <citation type="submission" date="2021-01" db="EMBL/GenBank/DDBJ databases">
        <title>Whole genome shotgun sequence of Actinoplanes cyaneus NBRC 14990.</title>
        <authorList>
            <person name="Komaki H."/>
            <person name="Tamura T."/>
        </authorList>
    </citation>
    <scope>NUCLEOTIDE SEQUENCE</scope>
    <source>
        <strain evidence="1">NBRC 14990</strain>
    </source>
</reference>
<keyword evidence="2" id="KW-1185">Reference proteome</keyword>
<comment type="caution">
    <text evidence="1">The sequence shown here is derived from an EMBL/GenBank/DDBJ whole genome shotgun (WGS) entry which is preliminary data.</text>
</comment>
<dbReference type="RefSeq" id="WP_239175518.1">
    <property type="nucleotide sequence ID" value="NZ_BAAAUC010000040.1"/>
</dbReference>
<sequence length="121" mass="13836">MPLAQPVEGLSSRANAEVARLQHRRPDIDVRQALAGYRRTARQPRRWLDFGDHYGLADDLCEQRDMLEAAIRMLPGPAKGELQRLVAPLDEMFLRRTVPDPCLGQAGGWHAEAWWRRRIAV</sequence>
<dbReference type="EMBL" id="BOMH01000063">
    <property type="protein sequence ID" value="GID69555.1"/>
    <property type="molecule type" value="Genomic_DNA"/>
</dbReference>